<accession>A0A1D9P1R4</accession>
<keyword evidence="2" id="KW-0812">Transmembrane</keyword>
<dbReference type="KEGG" id="bhu:bhn_I1409"/>
<reference evidence="4" key="1">
    <citation type="submission" date="2016-10" db="EMBL/GenBank/DDBJ databases">
        <title>The complete genome sequence of the rumen bacterium Butyrivibrio hungatei MB2003.</title>
        <authorList>
            <person name="Palevich N."/>
            <person name="Kelly W.J."/>
            <person name="Leahy S.C."/>
            <person name="Altermann E."/>
            <person name="Rakonjac J."/>
            <person name="Attwood G.T."/>
        </authorList>
    </citation>
    <scope>NUCLEOTIDE SEQUENCE [LARGE SCALE GENOMIC DNA]</scope>
    <source>
        <strain evidence="4">MB2003</strain>
    </source>
</reference>
<name>A0A1D9P1R4_9FIRM</name>
<feature type="coiled-coil region" evidence="1">
    <location>
        <begin position="122"/>
        <end position="156"/>
    </location>
</feature>
<dbReference type="Proteomes" id="UP000179284">
    <property type="component" value="Chromosome I"/>
</dbReference>
<evidence type="ECO:0000256" key="1">
    <source>
        <dbReference type="SAM" id="Coils"/>
    </source>
</evidence>
<protein>
    <submittedName>
        <fullName evidence="3">Uncharacterized protein</fullName>
    </submittedName>
</protein>
<keyword evidence="4" id="KW-1185">Reference proteome</keyword>
<keyword evidence="2" id="KW-1133">Transmembrane helix</keyword>
<organism evidence="3 4">
    <name type="scientific">Butyrivibrio hungatei</name>
    <dbReference type="NCBI Taxonomy" id="185008"/>
    <lineage>
        <taxon>Bacteria</taxon>
        <taxon>Bacillati</taxon>
        <taxon>Bacillota</taxon>
        <taxon>Clostridia</taxon>
        <taxon>Lachnospirales</taxon>
        <taxon>Lachnospiraceae</taxon>
        <taxon>Butyrivibrio</taxon>
    </lineage>
</organism>
<evidence type="ECO:0000313" key="3">
    <source>
        <dbReference type="EMBL" id="AOZ96442.1"/>
    </source>
</evidence>
<dbReference type="AlphaFoldDB" id="A0A1D9P1R4"/>
<feature type="transmembrane region" description="Helical" evidence="2">
    <location>
        <begin position="12"/>
        <end position="30"/>
    </location>
</feature>
<keyword evidence="2" id="KW-0472">Membrane</keyword>
<evidence type="ECO:0000313" key="4">
    <source>
        <dbReference type="Proteomes" id="UP000179284"/>
    </source>
</evidence>
<evidence type="ECO:0000256" key="2">
    <source>
        <dbReference type="SAM" id="Phobius"/>
    </source>
</evidence>
<dbReference type="InterPro" id="IPR046118">
    <property type="entry name" value="DUF6115"/>
</dbReference>
<dbReference type="EMBL" id="CP017831">
    <property type="protein sequence ID" value="AOZ96442.1"/>
    <property type="molecule type" value="Genomic_DNA"/>
</dbReference>
<dbReference type="Pfam" id="PF19610">
    <property type="entry name" value="DUF6115"/>
    <property type="match status" value="2"/>
</dbReference>
<gene>
    <name evidence="3" type="ORF">bhn_I1409</name>
</gene>
<keyword evidence="1" id="KW-0175">Coiled coil</keyword>
<sequence>MGCLGGEMISITEIVLIVAGFAAIILGYLLPAGKDIDEEDKLLMEREIRELVRREVEDQKETIENMVDDTVDNSLDRTERAMERISNEKLSAIGEYSDTVINDIHKNHDEVMFMYDMLNDKHKNLTDVVSEVTRKADEAKKTVMDAEATANEARQATDSLKTISGAPFAESNVRAILLDEEEDKPSGIRIPYKEKYNVSPVSPVVEVEQDLAGPEPIGNVSSGYVEEKNVKELKELDAIPVEVIKEEQALNLHVIGNKISAEPKETPSAKVVSINDVKPSNPDRNMKELTANDPISQNRQIIEMHKAGKSNMVIARELGLGIGEVKLVIDLSNKHRKVK</sequence>
<proteinExistence type="predicted"/>